<dbReference type="EMBL" id="BLXT01003028">
    <property type="protein sequence ID" value="GFO00066.1"/>
    <property type="molecule type" value="Genomic_DNA"/>
</dbReference>
<accession>A0AAV3ZVU9</accession>
<dbReference type="AlphaFoldDB" id="A0AAV3ZVU9"/>
<comment type="caution">
    <text evidence="1">The sequence shown here is derived from an EMBL/GenBank/DDBJ whole genome shotgun (WGS) entry which is preliminary data.</text>
</comment>
<evidence type="ECO:0000313" key="2">
    <source>
        <dbReference type="Proteomes" id="UP000735302"/>
    </source>
</evidence>
<dbReference type="Proteomes" id="UP000735302">
    <property type="component" value="Unassembled WGS sequence"/>
</dbReference>
<evidence type="ECO:0000313" key="1">
    <source>
        <dbReference type="EMBL" id="GFO00066.1"/>
    </source>
</evidence>
<name>A0AAV3ZVU9_9GAST</name>
<keyword evidence="2" id="KW-1185">Reference proteome</keyword>
<protein>
    <submittedName>
        <fullName evidence="1">Uncharacterized protein</fullName>
    </submittedName>
</protein>
<gene>
    <name evidence="1" type="ORF">PoB_002657100</name>
</gene>
<organism evidence="1 2">
    <name type="scientific">Plakobranchus ocellatus</name>
    <dbReference type="NCBI Taxonomy" id="259542"/>
    <lineage>
        <taxon>Eukaryota</taxon>
        <taxon>Metazoa</taxon>
        <taxon>Spiralia</taxon>
        <taxon>Lophotrochozoa</taxon>
        <taxon>Mollusca</taxon>
        <taxon>Gastropoda</taxon>
        <taxon>Heterobranchia</taxon>
        <taxon>Euthyneura</taxon>
        <taxon>Panpulmonata</taxon>
        <taxon>Sacoglossa</taxon>
        <taxon>Placobranchoidea</taxon>
        <taxon>Plakobranchidae</taxon>
        <taxon>Plakobranchus</taxon>
    </lineage>
</organism>
<reference evidence="1 2" key="1">
    <citation type="journal article" date="2021" name="Elife">
        <title>Chloroplast acquisition without the gene transfer in kleptoplastic sea slugs, Plakobranchus ocellatus.</title>
        <authorList>
            <person name="Maeda T."/>
            <person name="Takahashi S."/>
            <person name="Yoshida T."/>
            <person name="Shimamura S."/>
            <person name="Takaki Y."/>
            <person name="Nagai Y."/>
            <person name="Toyoda A."/>
            <person name="Suzuki Y."/>
            <person name="Arimoto A."/>
            <person name="Ishii H."/>
            <person name="Satoh N."/>
            <person name="Nishiyama T."/>
            <person name="Hasebe M."/>
            <person name="Maruyama T."/>
            <person name="Minagawa J."/>
            <person name="Obokata J."/>
            <person name="Shigenobu S."/>
        </authorList>
    </citation>
    <scope>NUCLEOTIDE SEQUENCE [LARGE SCALE GENOMIC DNA]</scope>
</reference>
<proteinExistence type="predicted"/>
<sequence>MWPLADRDILHQIYGLHFGFNTSLFVGSVKLSVRYHPSLLQVMEAQYNQRRMSAASNLRRLSLFDHRRNSAFGLRRLSQGRRPSLR</sequence>